<feature type="transmembrane region" description="Helical" evidence="1">
    <location>
        <begin position="103"/>
        <end position="121"/>
    </location>
</feature>
<comment type="caution">
    <text evidence="2">The sequence shown here is derived from an EMBL/GenBank/DDBJ whole genome shotgun (WGS) entry which is preliminary data.</text>
</comment>
<dbReference type="OrthoDB" id="9813172at2"/>
<gene>
    <name evidence="2" type="ORF">D1B32_18925</name>
</gene>
<dbReference type="NCBIfam" id="TIGR02206">
    <property type="entry name" value="intg_mem_TP0381"/>
    <property type="match status" value="1"/>
</dbReference>
<dbReference type="Proteomes" id="UP000285456">
    <property type="component" value="Unassembled WGS sequence"/>
</dbReference>
<organism evidence="2 3">
    <name type="scientific">Oceanobacillus profundus</name>
    <dbReference type="NCBI Taxonomy" id="372463"/>
    <lineage>
        <taxon>Bacteria</taxon>
        <taxon>Bacillati</taxon>
        <taxon>Bacillota</taxon>
        <taxon>Bacilli</taxon>
        <taxon>Bacillales</taxon>
        <taxon>Bacillaceae</taxon>
        <taxon>Oceanobacillus</taxon>
    </lineage>
</organism>
<evidence type="ECO:0000313" key="3">
    <source>
        <dbReference type="Proteomes" id="UP000285456"/>
    </source>
</evidence>
<keyword evidence="3" id="KW-1185">Reference proteome</keyword>
<feature type="transmembrane region" description="Helical" evidence="1">
    <location>
        <begin position="80"/>
        <end position="98"/>
    </location>
</feature>
<feature type="transmembrane region" description="Helical" evidence="1">
    <location>
        <begin position="167"/>
        <end position="186"/>
    </location>
</feature>
<dbReference type="AlphaFoldDB" id="A0A417YBP1"/>
<feature type="transmembrane region" description="Helical" evidence="1">
    <location>
        <begin position="12"/>
        <end position="36"/>
    </location>
</feature>
<name>A0A417YBP1_9BACI</name>
<feature type="transmembrane region" description="Helical" evidence="1">
    <location>
        <begin position="133"/>
        <end position="155"/>
    </location>
</feature>
<keyword evidence="1" id="KW-0472">Membrane</keyword>
<reference evidence="2 3" key="1">
    <citation type="journal article" date="2007" name="Int. J. Syst. Evol. Microbiol.">
        <title>Oceanobacillus profundus sp. nov., isolated from a deep-sea sediment core.</title>
        <authorList>
            <person name="Kim Y.G."/>
            <person name="Choi D.H."/>
            <person name="Hyun S."/>
            <person name="Cho B.C."/>
        </authorList>
    </citation>
    <scope>NUCLEOTIDE SEQUENCE [LARGE SCALE GENOMIC DNA]</scope>
    <source>
        <strain evidence="2 3">DSM 18246</strain>
    </source>
</reference>
<feature type="transmembrane region" description="Helical" evidence="1">
    <location>
        <begin position="212"/>
        <end position="231"/>
    </location>
</feature>
<keyword evidence="1" id="KW-0812">Transmembrane</keyword>
<evidence type="ECO:0000256" key="1">
    <source>
        <dbReference type="SAM" id="Phobius"/>
    </source>
</evidence>
<protein>
    <submittedName>
        <fullName evidence="2">TIGR02206 family membrane protein</fullName>
    </submittedName>
</protein>
<dbReference type="RefSeq" id="WP_118890153.1">
    <property type="nucleotide sequence ID" value="NZ_JAMAWL010000016.1"/>
</dbReference>
<dbReference type="EMBL" id="QWEH01000017">
    <property type="protein sequence ID" value="RHW29937.1"/>
    <property type="molecule type" value="Genomic_DNA"/>
</dbReference>
<sequence>MKEWFGTLDGEPFTAFGTSHITIILIYFIVMLMLIFTYKKINKKQYQTLRWVLFSILILAELSYQVWAATNGIWSMKEQLPLHLCSIASIVGAIALITQHKKLITITFFIGFIPPFLALLTPELPYDFPNFRFFIFFIHHITISFVAPLFLVLINDVQLTLKSTFEAYGYLLVYAGIIGFFVNPNIKSNYLYLANPPSTSSPLDLLGSGANYYLQLTLLGLVVFIGLYYFYRICRKGLS</sequence>
<keyword evidence="1" id="KW-1133">Transmembrane helix</keyword>
<proteinExistence type="predicted"/>
<feature type="transmembrane region" description="Helical" evidence="1">
    <location>
        <begin position="48"/>
        <end position="68"/>
    </location>
</feature>
<evidence type="ECO:0000313" key="2">
    <source>
        <dbReference type="EMBL" id="RHW29937.1"/>
    </source>
</evidence>
<accession>A0A417YBP1</accession>
<dbReference type="InterPro" id="IPR011737">
    <property type="entry name" value="CHP02206_TP0381"/>
</dbReference>
<dbReference type="Pfam" id="PF14808">
    <property type="entry name" value="TMEM164"/>
    <property type="match status" value="1"/>
</dbReference>